<dbReference type="EMBL" id="SGVY01000027">
    <property type="protein sequence ID" value="TFH79246.1"/>
    <property type="molecule type" value="Genomic_DNA"/>
</dbReference>
<evidence type="ECO:0000313" key="1">
    <source>
        <dbReference type="EMBL" id="TFH79246.1"/>
    </source>
</evidence>
<dbReference type="RefSeq" id="WP_134843769.1">
    <property type="nucleotide sequence ID" value="NZ_SGVY01000027.1"/>
</dbReference>
<evidence type="ECO:0000313" key="2">
    <source>
        <dbReference type="Proteomes" id="UP000297872"/>
    </source>
</evidence>
<keyword evidence="2" id="KW-1185">Reference proteome</keyword>
<dbReference type="AlphaFoldDB" id="A0A4Y8VDZ9"/>
<dbReference type="GeneID" id="302997236"/>
<dbReference type="Gene3D" id="3.90.550.10">
    <property type="entry name" value="Spore Coat Polysaccharide Biosynthesis Protein SpsA, Chain A"/>
    <property type="match status" value="1"/>
</dbReference>
<dbReference type="Proteomes" id="UP000297872">
    <property type="component" value="Unassembled WGS sequence"/>
</dbReference>
<organism evidence="1 2">
    <name type="scientific">Segatella hominis</name>
    <dbReference type="NCBI Taxonomy" id="2518605"/>
    <lineage>
        <taxon>Bacteria</taxon>
        <taxon>Pseudomonadati</taxon>
        <taxon>Bacteroidota</taxon>
        <taxon>Bacteroidia</taxon>
        <taxon>Bacteroidales</taxon>
        <taxon>Prevotellaceae</taxon>
        <taxon>Segatella</taxon>
    </lineage>
</organism>
<accession>A0A4Y8VDZ9</accession>
<proteinExistence type="predicted"/>
<reference evidence="1 2" key="1">
    <citation type="submission" date="2019-02" db="EMBL/GenBank/DDBJ databases">
        <title>Draft Genome Sequence of the Prevotella sp. BCRC 81118, Isolated from Human Feces.</title>
        <authorList>
            <person name="Huang C.-H."/>
        </authorList>
    </citation>
    <scope>NUCLEOTIDE SEQUENCE [LARGE SCALE GENOMIC DNA]</scope>
    <source>
        <strain evidence="1 2">BCRC 81118</strain>
    </source>
</reference>
<gene>
    <name evidence="1" type="ORF">EXN75_10470</name>
</gene>
<comment type="caution">
    <text evidence="1">The sequence shown here is derived from an EMBL/GenBank/DDBJ whole genome shotgun (WGS) entry which is preliminary data.</text>
</comment>
<dbReference type="GO" id="GO:0016757">
    <property type="term" value="F:glycosyltransferase activity"/>
    <property type="evidence" value="ECO:0007669"/>
    <property type="project" value="InterPro"/>
</dbReference>
<dbReference type="InterPro" id="IPR002495">
    <property type="entry name" value="Glyco_trans_8"/>
</dbReference>
<name>A0A4Y8VDZ9_9BACT</name>
<dbReference type="Pfam" id="PF01501">
    <property type="entry name" value="Glyco_transf_8"/>
    <property type="match status" value="1"/>
</dbReference>
<dbReference type="SUPFAM" id="SSF53448">
    <property type="entry name" value="Nucleotide-diphospho-sugar transferases"/>
    <property type="match status" value="1"/>
</dbReference>
<sequence length="58" mass="6667">MKHFALCLNDKYVPYACVTIQSILMHHRKENVTFHLVTDGFTEKSTQLLYRLVGGGKI</sequence>
<dbReference type="InterPro" id="IPR029044">
    <property type="entry name" value="Nucleotide-diphossugar_trans"/>
</dbReference>
<protein>
    <recommendedName>
        <fullName evidence="3">Glycosyltransferase family 8 protein</fullName>
    </recommendedName>
</protein>
<evidence type="ECO:0008006" key="3">
    <source>
        <dbReference type="Google" id="ProtNLM"/>
    </source>
</evidence>